<dbReference type="AlphaFoldDB" id="A0A2S3W9R1"/>
<dbReference type="InterPro" id="IPR038762">
    <property type="entry name" value="ABM_predict"/>
</dbReference>
<keyword evidence="1" id="KW-1133">Transmembrane helix</keyword>
<comment type="caution">
    <text evidence="2">The sequence shown here is derived from an EMBL/GenBank/DDBJ whole genome shotgun (WGS) entry which is preliminary data.</text>
</comment>
<feature type="transmembrane region" description="Helical" evidence="1">
    <location>
        <begin position="142"/>
        <end position="162"/>
    </location>
</feature>
<protein>
    <submittedName>
        <fullName evidence="2">Antibiotic biosynthesis monooxygenase</fullName>
    </submittedName>
</protein>
<organism evidence="2 3">
    <name type="scientific">Pseudomonas putida</name>
    <name type="common">Arthrobacter siderocapsulatus</name>
    <dbReference type="NCBI Taxonomy" id="303"/>
    <lineage>
        <taxon>Bacteria</taxon>
        <taxon>Pseudomonadati</taxon>
        <taxon>Pseudomonadota</taxon>
        <taxon>Gammaproteobacteria</taxon>
        <taxon>Pseudomonadales</taxon>
        <taxon>Pseudomonadaceae</taxon>
        <taxon>Pseudomonas</taxon>
    </lineage>
</organism>
<dbReference type="EMBL" id="MIND01000018">
    <property type="protein sequence ID" value="POF87670.1"/>
    <property type="molecule type" value="Genomic_DNA"/>
</dbReference>
<dbReference type="InterPro" id="IPR011008">
    <property type="entry name" value="Dimeric_a/b-barrel"/>
</dbReference>
<dbReference type="SUPFAM" id="SSF54909">
    <property type="entry name" value="Dimeric alpha+beta barrel"/>
    <property type="match status" value="1"/>
</dbReference>
<keyword evidence="2" id="KW-0503">Monooxygenase</keyword>
<reference evidence="2 3" key="2">
    <citation type="submission" date="2018-03" db="EMBL/GenBank/DDBJ databases">
        <title>Draft genome of Pseudomonas putida strain KT-27.</title>
        <authorList>
            <person name="Yoshizawa S."/>
            <person name="Khan N.H."/>
            <person name="Nishimura M."/>
            <person name="Chiura H.X."/>
            <person name="Ogura Y."/>
            <person name="Hayashi T."/>
            <person name="Kogure K."/>
        </authorList>
    </citation>
    <scope>NUCLEOTIDE SEQUENCE [LARGE SCALE GENOMIC DNA]</scope>
    <source>
        <strain evidence="2 3">KT-27</strain>
    </source>
</reference>
<evidence type="ECO:0000313" key="2">
    <source>
        <dbReference type="EMBL" id="POF87670.1"/>
    </source>
</evidence>
<keyword evidence="1" id="KW-0812">Transmembrane</keyword>
<keyword evidence="1" id="KW-0472">Membrane</keyword>
<reference evidence="2 3" key="1">
    <citation type="submission" date="2016-08" db="EMBL/GenBank/DDBJ databases">
        <authorList>
            <person name="Seilhamer J.J."/>
        </authorList>
    </citation>
    <scope>NUCLEOTIDE SEQUENCE [LARGE SCALE GENOMIC DNA]</scope>
    <source>
        <strain evidence="2 3">KT-27</strain>
    </source>
</reference>
<accession>A0A2S3W9R1</accession>
<feature type="transmembrane region" description="Helical" evidence="1">
    <location>
        <begin position="116"/>
        <end position="136"/>
    </location>
</feature>
<evidence type="ECO:0000256" key="1">
    <source>
        <dbReference type="SAM" id="Phobius"/>
    </source>
</evidence>
<dbReference type="Proteomes" id="UP000237194">
    <property type="component" value="Unassembled WGS sequence"/>
</dbReference>
<dbReference type="RefSeq" id="WP_103435988.1">
    <property type="nucleotide sequence ID" value="NZ_MIND01000018.1"/>
</dbReference>
<proteinExistence type="predicted"/>
<name>A0A2S3W9R1_PSEPU</name>
<dbReference type="PANTHER" id="PTHR40057:SF1">
    <property type="entry name" value="SLR1162 PROTEIN"/>
    <property type="match status" value="1"/>
</dbReference>
<dbReference type="GO" id="GO:0004497">
    <property type="term" value="F:monooxygenase activity"/>
    <property type="evidence" value="ECO:0007669"/>
    <property type="project" value="UniProtKB-KW"/>
</dbReference>
<sequence length="190" mass="21421">MSTPPVTLMVSRRAAHGRYQDLLTWLHEGEQLATDFTGYLGSGILAPPGDGDEFQIIFRFTSEQTMHAWEHSASRRAWLQRGDGLFERPREQRVSGIDDWFGANTVQKPPRWKQAVAIWLAFFPVSLLFNLIFGHWLGALDLLPRVLLSTLGLTPVMVYVFIPLSTRLLASWLHPAPAASAEPTRGLRSR</sequence>
<dbReference type="PANTHER" id="PTHR40057">
    <property type="entry name" value="SLR1162 PROTEIN"/>
    <property type="match status" value="1"/>
</dbReference>
<evidence type="ECO:0000313" key="3">
    <source>
        <dbReference type="Proteomes" id="UP000237194"/>
    </source>
</evidence>
<keyword evidence="2" id="KW-0560">Oxidoreductase</keyword>
<gene>
    <name evidence="2" type="ORF">BGP80_06700</name>
</gene>